<dbReference type="EMBL" id="QFWV02000004">
    <property type="protein sequence ID" value="RKF07005.1"/>
    <property type="molecule type" value="Genomic_DNA"/>
</dbReference>
<comment type="similarity">
    <text evidence="1 5">Belongs to the DNA mismatch repair MutL/HexB family.</text>
</comment>
<dbReference type="AlphaFoldDB" id="A0A3A8AAU5"/>
<feature type="domain" description="MutL C-terminal dimerisation" evidence="7">
    <location>
        <begin position="416"/>
        <end position="565"/>
    </location>
</feature>
<dbReference type="PROSITE" id="PS00058">
    <property type="entry name" value="DNA_MISMATCH_REPAIR_1"/>
    <property type="match status" value="1"/>
</dbReference>
<dbReference type="Gene3D" id="3.30.565.10">
    <property type="entry name" value="Histidine kinase-like ATPase, C-terminal domain"/>
    <property type="match status" value="1"/>
</dbReference>
<comment type="function">
    <text evidence="5">This protein is involved in the repair of mismatches in DNA. It is required for dam-dependent methyl-directed DNA mismatch repair. May act as a 'molecular matchmaker', a protein that promotes the formation of a stable complex between two or more DNA-binding proteins in an ATP-dependent manner without itself being part of a final effector complex.</text>
</comment>
<dbReference type="GO" id="GO:0016887">
    <property type="term" value="F:ATP hydrolysis activity"/>
    <property type="evidence" value="ECO:0007669"/>
    <property type="project" value="InterPro"/>
</dbReference>
<dbReference type="SMART" id="SM00853">
    <property type="entry name" value="MutL_C"/>
    <property type="match status" value="1"/>
</dbReference>
<dbReference type="PANTHER" id="PTHR10073">
    <property type="entry name" value="DNA MISMATCH REPAIR PROTEIN MLH, PMS, MUTL"/>
    <property type="match status" value="1"/>
</dbReference>
<dbReference type="InterPro" id="IPR036890">
    <property type="entry name" value="HATPase_C_sf"/>
</dbReference>
<dbReference type="Gene3D" id="3.30.230.10">
    <property type="match status" value="1"/>
</dbReference>
<dbReference type="Pfam" id="PF08676">
    <property type="entry name" value="MutL_C"/>
    <property type="match status" value="1"/>
</dbReference>
<dbReference type="Gene3D" id="3.30.1540.20">
    <property type="entry name" value="MutL, C-terminal domain, dimerisation subdomain"/>
    <property type="match status" value="1"/>
</dbReference>
<dbReference type="InterPro" id="IPR020667">
    <property type="entry name" value="DNA_mismatch_repair_MutL"/>
</dbReference>
<reference evidence="9 10" key="1">
    <citation type="journal article" date="2018" name="Int. J. Syst. Bacteriol.">
        <title>Oceaniradius stylonemae gen. nov., sp. nov., isolated from a red alga, Stylonema cornu-cervi.</title>
        <authorList>
            <person name="Jeong S."/>
        </authorList>
    </citation>
    <scope>NUCLEOTIDE SEQUENCE [LARGE SCALE GENOMIC DNA]</scope>
    <source>
        <strain evidence="9 10">StC1</strain>
    </source>
</reference>
<dbReference type="InterPro" id="IPR038973">
    <property type="entry name" value="MutL/Mlh/Pms-like"/>
</dbReference>
<comment type="caution">
    <text evidence="9">The sequence shown here is derived from an EMBL/GenBank/DDBJ whole genome shotgun (WGS) entry which is preliminary data.</text>
</comment>
<dbReference type="SMART" id="SM01340">
    <property type="entry name" value="DNA_mis_repair"/>
    <property type="match status" value="1"/>
</dbReference>
<sequence length="608" mass="64587">MSIRRLDETIVNRIAAGEVVERPASVIKELVENAIDAGASRIEIATAGGGKTLMRVIDDGHGMAPAELALAVSRHCTSKLDDGLDAIATLGFRGEALPSIGSVARMRIRARRHGSDTGAEIAVDGGHVDGPRPAPANRGTLVEVRDLFFATPARLKFLKGERAENSAVSDVVKRIAMAFPAIHFTLSGPDRSMLDYSAAGQPEDGLLRRIGQVLGRDFIDNAVPVEAEKEGIRLRGLVGLPSFHRASANQQFAYVNGRPVRDKQILGALRGAYSDMLERGRHAAAVLFIEIDPADVDVNVHPAKADVRFRDPGLVRALIVGGVRRALHEAGIRASTRDADRLAAAFLAPSEPVRNGSPSAGGTSATHGWQAPLSAMANETGFSEATQARFETAPGAPPASADTAAGTDMDHPLGAARAQLHDTYILAQTGDSVVLVDQHAAHERLVFEGLKTAMHSRPLPAQMLLVPEIVDLDPERAAELCAMAETLARFGLEIEPFGPGAVAVRATPAMLGETDVAGLIADLSDTLHADAANGGDDAADRLRDRLEAVASTMACHGSVRAGRRMRPAEMDALLRQMERTPGSGTCNHGRPTFIELKLSDIERLFGRR</sequence>
<evidence type="ECO:0000313" key="10">
    <source>
        <dbReference type="Proteomes" id="UP000246132"/>
    </source>
</evidence>
<dbReference type="FunFam" id="3.30.565.10:FF:000003">
    <property type="entry name" value="DNA mismatch repair endonuclease MutL"/>
    <property type="match status" value="1"/>
</dbReference>
<evidence type="ECO:0000259" key="7">
    <source>
        <dbReference type="SMART" id="SM00853"/>
    </source>
</evidence>
<evidence type="ECO:0000313" key="9">
    <source>
        <dbReference type="EMBL" id="RKF07005.1"/>
    </source>
</evidence>
<protein>
    <recommendedName>
        <fullName evidence="2 5">DNA mismatch repair protein MutL</fullName>
    </recommendedName>
</protein>
<dbReference type="InterPro" id="IPR014721">
    <property type="entry name" value="Ribsml_uS5_D2-typ_fold_subgr"/>
</dbReference>
<dbReference type="InterPro" id="IPR042121">
    <property type="entry name" value="MutL_C_regsub"/>
</dbReference>
<dbReference type="InterPro" id="IPR042120">
    <property type="entry name" value="MutL_C_dimsub"/>
</dbReference>
<dbReference type="GO" id="GO:0030983">
    <property type="term" value="F:mismatched DNA binding"/>
    <property type="evidence" value="ECO:0007669"/>
    <property type="project" value="InterPro"/>
</dbReference>
<dbReference type="InterPro" id="IPR037198">
    <property type="entry name" value="MutL_C_sf"/>
</dbReference>
<dbReference type="PANTHER" id="PTHR10073:SF12">
    <property type="entry name" value="DNA MISMATCH REPAIR PROTEIN MLH1"/>
    <property type="match status" value="1"/>
</dbReference>
<dbReference type="Pfam" id="PF01119">
    <property type="entry name" value="DNA_mis_repair"/>
    <property type="match status" value="1"/>
</dbReference>
<evidence type="ECO:0000256" key="6">
    <source>
        <dbReference type="SAM" id="MobiDB-lite"/>
    </source>
</evidence>
<evidence type="ECO:0000259" key="8">
    <source>
        <dbReference type="SMART" id="SM01340"/>
    </source>
</evidence>
<evidence type="ECO:0000256" key="1">
    <source>
        <dbReference type="ARBA" id="ARBA00006082"/>
    </source>
</evidence>
<dbReference type="NCBIfam" id="NF000953">
    <property type="entry name" value="PRK00095.2-4"/>
    <property type="match status" value="1"/>
</dbReference>
<evidence type="ECO:0000256" key="4">
    <source>
        <dbReference type="ARBA" id="ARBA00023204"/>
    </source>
</evidence>
<accession>A0A3A8AAU5</accession>
<organism evidence="9 10">
    <name type="scientific">Oceaniradius stylonematis</name>
    <dbReference type="NCBI Taxonomy" id="2184161"/>
    <lineage>
        <taxon>Bacteria</taxon>
        <taxon>Pseudomonadati</taxon>
        <taxon>Pseudomonadota</taxon>
        <taxon>Alphaproteobacteria</taxon>
        <taxon>Hyphomicrobiales</taxon>
        <taxon>Ahrensiaceae</taxon>
        <taxon>Oceaniradius</taxon>
    </lineage>
</organism>
<dbReference type="InterPro" id="IPR002099">
    <property type="entry name" value="MutL/Mlh/PMS"/>
</dbReference>
<feature type="region of interest" description="Disordered" evidence="6">
    <location>
        <begin position="390"/>
        <end position="410"/>
    </location>
</feature>
<dbReference type="OrthoDB" id="9763467at2"/>
<name>A0A3A8AAU5_9HYPH</name>
<dbReference type="CDD" id="cd16926">
    <property type="entry name" value="HATPase_MutL-MLH-PMS-like"/>
    <property type="match status" value="1"/>
</dbReference>
<evidence type="ECO:0000256" key="5">
    <source>
        <dbReference type="HAMAP-Rule" id="MF_00149"/>
    </source>
</evidence>
<dbReference type="Pfam" id="PF13589">
    <property type="entry name" value="HATPase_c_3"/>
    <property type="match status" value="1"/>
</dbReference>
<feature type="domain" description="DNA mismatch repair protein S5" evidence="8">
    <location>
        <begin position="210"/>
        <end position="328"/>
    </location>
</feature>
<keyword evidence="9" id="KW-0378">Hydrolase</keyword>
<dbReference type="InterPro" id="IPR014762">
    <property type="entry name" value="DNA_mismatch_repair_CS"/>
</dbReference>
<dbReference type="SUPFAM" id="SSF118116">
    <property type="entry name" value="DNA mismatch repair protein MutL"/>
    <property type="match status" value="1"/>
</dbReference>
<dbReference type="InterPro" id="IPR020568">
    <property type="entry name" value="Ribosomal_Su5_D2-typ_SF"/>
</dbReference>
<evidence type="ECO:0000256" key="3">
    <source>
        <dbReference type="ARBA" id="ARBA00022763"/>
    </source>
</evidence>
<dbReference type="Proteomes" id="UP000246132">
    <property type="component" value="Unassembled WGS sequence"/>
</dbReference>
<dbReference type="GO" id="GO:0006298">
    <property type="term" value="P:mismatch repair"/>
    <property type="evidence" value="ECO:0007669"/>
    <property type="project" value="UniProtKB-UniRule"/>
</dbReference>
<dbReference type="HAMAP" id="MF_00149">
    <property type="entry name" value="DNA_mis_repair"/>
    <property type="match status" value="1"/>
</dbReference>
<gene>
    <name evidence="5 9" type="primary">mutL</name>
    <name evidence="9" type="ORF">DEM25_003760</name>
</gene>
<keyword evidence="3 5" id="KW-0227">DNA damage</keyword>
<dbReference type="GO" id="GO:0140664">
    <property type="term" value="F:ATP-dependent DNA damage sensor activity"/>
    <property type="evidence" value="ECO:0007669"/>
    <property type="project" value="InterPro"/>
</dbReference>
<dbReference type="CDD" id="cd00782">
    <property type="entry name" value="MutL_Trans"/>
    <property type="match status" value="1"/>
</dbReference>
<keyword evidence="9" id="KW-0255">Endonuclease</keyword>
<dbReference type="SUPFAM" id="SSF55874">
    <property type="entry name" value="ATPase domain of HSP90 chaperone/DNA topoisomerase II/histidine kinase"/>
    <property type="match status" value="1"/>
</dbReference>
<dbReference type="RefSeq" id="WP_109769333.1">
    <property type="nucleotide sequence ID" value="NZ_JASHJV010000009.1"/>
</dbReference>
<dbReference type="InterPro" id="IPR014790">
    <property type="entry name" value="MutL_C"/>
</dbReference>
<dbReference type="GO" id="GO:0032300">
    <property type="term" value="C:mismatch repair complex"/>
    <property type="evidence" value="ECO:0007669"/>
    <property type="project" value="InterPro"/>
</dbReference>
<keyword evidence="10" id="KW-1185">Reference proteome</keyword>
<dbReference type="SUPFAM" id="SSF54211">
    <property type="entry name" value="Ribosomal protein S5 domain 2-like"/>
    <property type="match status" value="1"/>
</dbReference>
<dbReference type="GO" id="GO:0004519">
    <property type="term" value="F:endonuclease activity"/>
    <property type="evidence" value="ECO:0007669"/>
    <property type="project" value="UniProtKB-KW"/>
</dbReference>
<evidence type="ECO:0000256" key="2">
    <source>
        <dbReference type="ARBA" id="ARBA00021975"/>
    </source>
</evidence>
<proteinExistence type="inferred from homology"/>
<keyword evidence="4 5" id="KW-0234">DNA repair</keyword>
<dbReference type="InterPro" id="IPR013507">
    <property type="entry name" value="DNA_mismatch_S5_2-like"/>
</dbReference>
<dbReference type="GO" id="GO:0005524">
    <property type="term" value="F:ATP binding"/>
    <property type="evidence" value="ECO:0007669"/>
    <property type="project" value="InterPro"/>
</dbReference>
<dbReference type="NCBIfam" id="TIGR00585">
    <property type="entry name" value="mutl"/>
    <property type="match status" value="1"/>
</dbReference>
<dbReference type="Gene3D" id="3.30.1370.100">
    <property type="entry name" value="MutL, C-terminal domain, regulatory subdomain"/>
    <property type="match status" value="1"/>
</dbReference>
<keyword evidence="9" id="KW-0540">Nuclease</keyword>